<evidence type="ECO:0000313" key="3">
    <source>
        <dbReference type="Proteomes" id="UP000034875"/>
    </source>
</evidence>
<evidence type="ECO:0000256" key="1">
    <source>
        <dbReference type="SAM" id="MobiDB-lite"/>
    </source>
</evidence>
<name>A0A0G0YWN4_9BACT</name>
<reference evidence="2 3" key="1">
    <citation type="journal article" date="2015" name="Nature">
        <title>rRNA introns, odd ribosomes, and small enigmatic genomes across a large radiation of phyla.</title>
        <authorList>
            <person name="Brown C.T."/>
            <person name="Hug L.A."/>
            <person name="Thomas B.C."/>
            <person name="Sharon I."/>
            <person name="Castelle C.J."/>
            <person name="Singh A."/>
            <person name="Wilkins M.J."/>
            <person name="Williams K.H."/>
            <person name="Banfield J.F."/>
        </authorList>
    </citation>
    <scope>NUCLEOTIDE SEQUENCE [LARGE SCALE GENOMIC DNA]</scope>
</reference>
<dbReference type="EMBL" id="LCCZ01000062">
    <property type="protein sequence ID" value="KKS41045.1"/>
    <property type="molecule type" value="Genomic_DNA"/>
</dbReference>
<comment type="caution">
    <text evidence="2">The sequence shown here is derived from an EMBL/GenBank/DDBJ whole genome shotgun (WGS) entry which is preliminary data.</text>
</comment>
<feature type="region of interest" description="Disordered" evidence="1">
    <location>
        <begin position="51"/>
        <end position="71"/>
    </location>
</feature>
<accession>A0A0G0YWN4</accession>
<sequence length="71" mass="8105">MTHFLIINFFYPPPAPPFEGGEFVLNPKTTNRYTLNAIRYQIKNSHLGEPEMGVLTTEPEAVEEEVRDTVP</sequence>
<gene>
    <name evidence="2" type="ORF">UV05_C0062G0006</name>
</gene>
<evidence type="ECO:0000313" key="2">
    <source>
        <dbReference type="EMBL" id="KKS41045.1"/>
    </source>
</evidence>
<protein>
    <submittedName>
        <fullName evidence="2">Uncharacterized protein</fullName>
    </submittedName>
</protein>
<dbReference type="AlphaFoldDB" id="A0A0G0YWN4"/>
<dbReference type="Proteomes" id="UP000034875">
    <property type="component" value="Unassembled WGS sequence"/>
</dbReference>
<organism evidence="2 3">
    <name type="scientific">candidate division CPR1 bacterium GW2011_GWA2_42_17</name>
    <dbReference type="NCBI Taxonomy" id="1618341"/>
    <lineage>
        <taxon>Bacteria</taxon>
        <taxon>candidate division CPR1</taxon>
    </lineage>
</organism>
<proteinExistence type="predicted"/>
<feature type="compositionally biased region" description="Acidic residues" evidence="1">
    <location>
        <begin position="60"/>
        <end position="71"/>
    </location>
</feature>